<dbReference type="SUPFAM" id="SSF52833">
    <property type="entry name" value="Thioredoxin-like"/>
    <property type="match status" value="1"/>
</dbReference>
<dbReference type="InterPro" id="IPR036249">
    <property type="entry name" value="Thioredoxin-like_sf"/>
</dbReference>
<dbReference type="EMBL" id="BAABJZ010000071">
    <property type="protein sequence ID" value="GAA4887506.1"/>
    <property type="molecule type" value="Genomic_DNA"/>
</dbReference>
<protein>
    <recommendedName>
        <fullName evidence="2">Glutaredoxin domain-containing protein</fullName>
    </recommendedName>
</protein>
<feature type="transmembrane region" description="Helical" evidence="1">
    <location>
        <begin position="6"/>
        <end position="26"/>
    </location>
</feature>
<sequence>MDQKRIVGLALLLGIGAILAGAIYQLGAGDRLARHLNQAYGAEVVLYSASWCGVCDHTRAYLTERGHPFVEVDMEQDPKAGREFAQFGGHGVPFLLVKGNTLRGFQPREIERLMMRPES</sequence>
<evidence type="ECO:0000256" key="1">
    <source>
        <dbReference type="SAM" id="Phobius"/>
    </source>
</evidence>
<keyword evidence="1" id="KW-0812">Transmembrane</keyword>
<dbReference type="Pfam" id="PF00462">
    <property type="entry name" value="Glutaredoxin"/>
    <property type="match status" value="1"/>
</dbReference>
<keyword evidence="1" id="KW-1133">Transmembrane helix</keyword>
<gene>
    <name evidence="3" type="ORF">GCM10023333_21160</name>
</gene>
<dbReference type="PROSITE" id="PS51354">
    <property type="entry name" value="GLUTAREDOXIN_2"/>
    <property type="match status" value="1"/>
</dbReference>
<evidence type="ECO:0000259" key="2">
    <source>
        <dbReference type="Pfam" id="PF00462"/>
    </source>
</evidence>
<dbReference type="PANTHER" id="PTHR34386:SF1">
    <property type="entry name" value="GLUTAREDOXIN-LIKE PROTEIN NRDH"/>
    <property type="match status" value="1"/>
</dbReference>
<keyword evidence="4" id="KW-1185">Reference proteome</keyword>
<dbReference type="InterPro" id="IPR002109">
    <property type="entry name" value="Glutaredoxin"/>
</dbReference>
<dbReference type="Gene3D" id="3.40.30.10">
    <property type="entry name" value="Glutaredoxin"/>
    <property type="match status" value="1"/>
</dbReference>
<dbReference type="Proteomes" id="UP001499988">
    <property type="component" value="Unassembled WGS sequence"/>
</dbReference>
<dbReference type="PANTHER" id="PTHR34386">
    <property type="entry name" value="GLUTAREDOXIN"/>
    <property type="match status" value="1"/>
</dbReference>
<reference evidence="4" key="1">
    <citation type="journal article" date="2019" name="Int. J. Syst. Evol. Microbiol.">
        <title>The Global Catalogue of Microorganisms (GCM) 10K type strain sequencing project: providing services to taxonomists for standard genome sequencing and annotation.</title>
        <authorList>
            <consortium name="The Broad Institute Genomics Platform"/>
            <consortium name="The Broad Institute Genome Sequencing Center for Infectious Disease"/>
            <person name="Wu L."/>
            <person name="Ma J."/>
        </authorList>
    </citation>
    <scope>NUCLEOTIDE SEQUENCE [LARGE SCALE GENOMIC DNA]</scope>
    <source>
        <strain evidence="4">JCM 18401</strain>
    </source>
</reference>
<dbReference type="RefSeq" id="WP_345335353.1">
    <property type="nucleotide sequence ID" value="NZ_BAABJZ010000071.1"/>
</dbReference>
<dbReference type="InterPro" id="IPR051548">
    <property type="entry name" value="Grx-like_ET"/>
</dbReference>
<keyword evidence="1" id="KW-0472">Membrane</keyword>
<name>A0ABP9EX60_9GAMM</name>
<proteinExistence type="predicted"/>
<organism evidence="3 4">
    <name type="scientific">Ferrimonas pelagia</name>
    <dbReference type="NCBI Taxonomy" id="1177826"/>
    <lineage>
        <taxon>Bacteria</taxon>
        <taxon>Pseudomonadati</taxon>
        <taxon>Pseudomonadota</taxon>
        <taxon>Gammaproteobacteria</taxon>
        <taxon>Alteromonadales</taxon>
        <taxon>Ferrimonadaceae</taxon>
        <taxon>Ferrimonas</taxon>
    </lineage>
</organism>
<feature type="domain" description="Glutaredoxin" evidence="2">
    <location>
        <begin position="44"/>
        <end position="100"/>
    </location>
</feature>
<accession>A0ABP9EX60</accession>
<evidence type="ECO:0000313" key="4">
    <source>
        <dbReference type="Proteomes" id="UP001499988"/>
    </source>
</evidence>
<dbReference type="CDD" id="cd02976">
    <property type="entry name" value="NrdH"/>
    <property type="match status" value="1"/>
</dbReference>
<comment type="caution">
    <text evidence="3">The sequence shown here is derived from an EMBL/GenBank/DDBJ whole genome shotgun (WGS) entry which is preliminary data.</text>
</comment>
<evidence type="ECO:0000313" key="3">
    <source>
        <dbReference type="EMBL" id="GAA4887506.1"/>
    </source>
</evidence>